<proteinExistence type="predicted"/>
<dbReference type="RefSeq" id="WP_315995741.1">
    <property type="nucleotide sequence ID" value="NZ_JAWDIS010000003.1"/>
</dbReference>
<evidence type="ECO:0000259" key="1">
    <source>
        <dbReference type="Pfam" id="PF09407"/>
    </source>
</evidence>
<gene>
    <name evidence="2" type="ORF">RWH45_15385</name>
</gene>
<evidence type="ECO:0000313" key="3">
    <source>
        <dbReference type="Proteomes" id="UP001263371"/>
    </source>
</evidence>
<feature type="domain" description="AbiEi antitoxin C-terminal" evidence="1">
    <location>
        <begin position="59"/>
        <end position="130"/>
    </location>
</feature>
<evidence type="ECO:0000313" key="2">
    <source>
        <dbReference type="EMBL" id="MDU0368592.1"/>
    </source>
</evidence>
<sequence>MVSPFLFFADERLSLAELTAACLDGALVPLGEGYMPADAAETKWMRARSVAPLLGDRWAAIRLTAAWVHGGIAQEPAIHHLQRVRAARVRAGCDLRAVFHDVRLPADDIMSVAGVPVSTPARTLVDLARSDAREEIAAARAWAYRDPLLRRDAEVWFERHPRFPHVHRATRLLRAVADAGAVPAEGVGADADD</sequence>
<keyword evidence="3" id="KW-1185">Reference proteome</keyword>
<reference evidence="2 3" key="1">
    <citation type="submission" date="2023-09" db="EMBL/GenBank/DDBJ databases">
        <title>Microbacterium fusihabitans sp. nov., Microbacterium phycihabitans sp. nov., and Microbacterium cervinum sp. nov., isolated from dried seaweeds of beach.</title>
        <authorList>
            <person name="Lee S.D."/>
        </authorList>
    </citation>
    <scope>NUCLEOTIDE SEQUENCE [LARGE SCALE GENOMIC DNA]</scope>
    <source>
        <strain evidence="2 3">KSW4-17</strain>
    </source>
</reference>
<dbReference type="InterPro" id="IPR018547">
    <property type="entry name" value="AbiEi_C"/>
</dbReference>
<organism evidence="2 3">
    <name type="scientific">Microbacterium galbum</name>
    <dbReference type="NCBI Taxonomy" id="3075994"/>
    <lineage>
        <taxon>Bacteria</taxon>
        <taxon>Bacillati</taxon>
        <taxon>Actinomycetota</taxon>
        <taxon>Actinomycetes</taxon>
        <taxon>Micrococcales</taxon>
        <taxon>Microbacteriaceae</taxon>
        <taxon>Microbacterium</taxon>
    </lineage>
</organism>
<name>A0ABU3TB84_9MICO</name>
<accession>A0ABU3TB84</accession>
<dbReference type="Pfam" id="PF09407">
    <property type="entry name" value="AbiEi_1"/>
    <property type="match status" value="1"/>
</dbReference>
<protein>
    <submittedName>
        <fullName evidence="2">Type IV toxin-antitoxin system AbiEi family antitoxin</fullName>
    </submittedName>
</protein>
<dbReference type="Proteomes" id="UP001263371">
    <property type="component" value="Unassembled WGS sequence"/>
</dbReference>
<dbReference type="EMBL" id="JAWDIS010000003">
    <property type="protein sequence ID" value="MDU0368592.1"/>
    <property type="molecule type" value="Genomic_DNA"/>
</dbReference>
<comment type="caution">
    <text evidence="2">The sequence shown here is derived from an EMBL/GenBank/DDBJ whole genome shotgun (WGS) entry which is preliminary data.</text>
</comment>